<evidence type="ECO:0000313" key="2">
    <source>
        <dbReference type="Proteomes" id="UP001138686"/>
    </source>
</evidence>
<accession>A0A9X1FRI0</accession>
<organism evidence="1 2">
    <name type="scientific">Halomarinibacterium sedimenti</name>
    <dbReference type="NCBI Taxonomy" id="2857106"/>
    <lineage>
        <taxon>Bacteria</taxon>
        <taxon>Pseudomonadati</taxon>
        <taxon>Bacteroidota</taxon>
        <taxon>Flavobacteriia</taxon>
        <taxon>Flavobacteriales</taxon>
        <taxon>Flavobacteriaceae</taxon>
        <taxon>Halomarinibacterium</taxon>
    </lineage>
</organism>
<proteinExistence type="predicted"/>
<dbReference type="PANTHER" id="PTHR35802">
    <property type="entry name" value="PROTEASE SYNTHASE AND SPORULATION PROTEIN PAI 2"/>
    <property type="match status" value="1"/>
</dbReference>
<keyword evidence="2" id="KW-1185">Reference proteome</keyword>
<dbReference type="Proteomes" id="UP001138686">
    <property type="component" value="Unassembled WGS sequence"/>
</dbReference>
<dbReference type="Pfam" id="PF04299">
    <property type="entry name" value="FMN_bind_2"/>
    <property type="match status" value="1"/>
</dbReference>
<comment type="caution">
    <text evidence="1">The sequence shown here is derived from an EMBL/GenBank/DDBJ whole genome shotgun (WGS) entry which is preliminary data.</text>
</comment>
<dbReference type="InterPro" id="IPR007396">
    <property type="entry name" value="TR_PAI2-type"/>
</dbReference>
<gene>
    <name evidence="1" type="ORF">KXJ69_11610</name>
</gene>
<sequence>MYPPPHHQSNDIQKMIAVIKQFPLGMLVSAKDGQPFITHIPIIYNEASGKLVAHIDRQNPQVETLTNGAEVTVIFRGPDTYISPSIYSTEQLPTWNYIYVHITGNITLIHEAEAVKQTMIDMTRFLEGDKPKFKLKKDDPRMNRLLPYIQAFTIEITNWEGKFKLSQDKNPTDYELAKAELIKNSKPSDKVFIEGIYKN</sequence>
<dbReference type="AlphaFoldDB" id="A0A9X1FRI0"/>
<reference evidence="1" key="1">
    <citation type="submission" date="2021-07" db="EMBL/GenBank/DDBJ databases">
        <title>Aureisphaera sp. CAU 1614 isolated from sea sediment.</title>
        <authorList>
            <person name="Kim W."/>
        </authorList>
    </citation>
    <scope>NUCLEOTIDE SEQUENCE</scope>
    <source>
        <strain evidence="1">CAU 1614</strain>
    </source>
</reference>
<evidence type="ECO:0000313" key="1">
    <source>
        <dbReference type="EMBL" id="MBW2938759.1"/>
    </source>
</evidence>
<protein>
    <submittedName>
        <fullName evidence="1">FMN-binding negative transcriptional regulator</fullName>
    </submittedName>
</protein>
<dbReference type="EMBL" id="JAHWDP010000005">
    <property type="protein sequence ID" value="MBW2938759.1"/>
    <property type="molecule type" value="Genomic_DNA"/>
</dbReference>
<dbReference type="PIRSF" id="PIRSF010372">
    <property type="entry name" value="PaiB"/>
    <property type="match status" value="1"/>
</dbReference>
<dbReference type="PANTHER" id="PTHR35802:SF1">
    <property type="entry name" value="PROTEASE SYNTHASE AND SPORULATION PROTEIN PAI 2"/>
    <property type="match status" value="1"/>
</dbReference>
<name>A0A9X1FRI0_9FLAO</name>
<dbReference type="RefSeq" id="WP_219053287.1">
    <property type="nucleotide sequence ID" value="NZ_JAHWDP010000005.1"/>
</dbReference>